<evidence type="ECO:0000313" key="2">
    <source>
        <dbReference type="Proteomes" id="UP000006875"/>
    </source>
</evidence>
<protein>
    <submittedName>
        <fullName evidence="1">Uncharacterized protein</fullName>
    </submittedName>
</protein>
<dbReference type="HOGENOM" id="CLU_2508258_0_0_0"/>
<geneLocation type="plasmid" evidence="1 2">
    <name>pILYOP01</name>
</geneLocation>
<accession>E3HBK3</accession>
<proteinExistence type="predicted"/>
<keyword evidence="2" id="KW-1185">Reference proteome</keyword>
<name>E3HBK3_ILYPC</name>
<evidence type="ECO:0000313" key="1">
    <source>
        <dbReference type="EMBL" id="ADO83699.1"/>
    </source>
</evidence>
<reference evidence="1 2" key="1">
    <citation type="journal article" date="2010" name="Stand. Genomic Sci.">
        <title>Complete genome sequence of Ilyobacter polytropus type strain (CuHbu1).</title>
        <authorList>
            <person name="Sikorski J."/>
            <person name="Chertkov O."/>
            <person name="Lapidus A."/>
            <person name="Nolan M."/>
            <person name="Lucas S."/>
            <person name="Del Rio T.G."/>
            <person name="Tice H."/>
            <person name="Cheng J.F."/>
            <person name="Tapia R."/>
            <person name="Han C."/>
            <person name="Goodwin L."/>
            <person name="Pitluck S."/>
            <person name="Liolios K."/>
            <person name="Ivanova N."/>
            <person name="Mavromatis K."/>
            <person name="Mikhailova N."/>
            <person name="Pati A."/>
            <person name="Chen A."/>
            <person name="Palaniappan K."/>
            <person name="Land M."/>
            <person name="Hauser L."/>
            <person name="Chang Y.J."/>
            <person name="Jeffries C.D."/>
            <person name="Brambilla E."/>
            <person name="Yasawong M."/>
            <person name="Rohde M."/>
            <person name="Pukall R."/>
            <person name="Spring S."/>
            <person name="Goker M."/>
            <person name="Woyke T."/>
            <person name="Bristow J."/>
            <person name="Eisen J.A."/>
            <person name="Markowitz V."/>
            <person name="Hugenholtz P."/>
            <person name="Kyrpides N.C."/>
            <person name="Klenk H.P."/>
        </authorList>
    </citation>
    <scope>NUCLEOTIDE SEQUENCE [LARGE SCALE GENOMIC DNA]</scope>
    <source>
        <strain evidence="2">ATCC 51220 / DSM 2926 / LMG 16218 / CuHBu1</strain>
        <plasmid evidence="1 2">pILYOP01</plasmid>
    </source>
</reference>
<dbReference type="RefSeq" id="WP_013388361.1">
    <property type="nucleotide sequence ID" value="NC_014633.1"/>
</dbReference>
<organism evidence="1 2">
    <name type="scientific">Ilyobacter polytropus (strain ATCC 51220 / DSM 2926 / LMG 16218 / CuHBu1)</name>
    <dbReference type="NCBI Taxonomy" id="572544"/>
    <lineage>
        <taxon>Bacteria</taxon>
        <taxon>Fusobacteriati</taxon>
        <taxon>Fusobacteriota</taxon>
        <taxon>Fusobacteriia</taxon>
        <taxon>Fusobacteriales</taxon>
        <taxon>Fusobacteriaceae</taxon>
        <taxon>Ilyobacter</taxon>
    </lineage>
</organism>
<dbReference type="EMBL" id="CP002282">
    <property type="protein sequence ID" value="ADO83699.1"/>
    <property type="molecule type" value="Genomic_DNA"/>
</dbReference>
<dbReference type="Proteomes" id="UP000006875">
    <property type="component" value="Plasmid pILYOP01"/>
</dbReference>
<gene>
    <name evidence="1" type="ordered locus">Ilyop_1928</name>
</gene>
<sequence length="85" mass="9300">MHRAIIGKTPVKLSDYGDFEKVQCKRASGNILVHFADTDTIPDESETPAPWILVPTNVVAGIKKDGKYTILKTTVDGNGAEVVMW</sequence>
<keyword evidence="1" id="KW-0614">Plasmid</keyword>
<dbReference type="AlphaFoldDB" id="E3HBK3"/>
<dbReference type="KEGG" id="ipo:Ilyop_1928"/>